<keyword evidence="1" id="KW-0812">Transmembrane</keyword>
<reference evidence="2 3" key="1">
    <citation type="journal article" date="2016" name="Arch. Microbiol.">
        <title>Streptomyces zhihengii sp. nov., isolated from rhizospheric soil of Psammosilene tunicoides.</title>
        <authorList>
            <person name="Huang M.J."/>
            <person name="Fei J.J."/>
            <person name="Salam N."/>
            <person name="Kim C.J."/>
            <person name="Hozzein W.N."/>
            <person name="Xiao M."/>
            <person name="Huang H.Q."/>
            <person name="Li W.J."/>
        </authorList>
    </citation>
    <scope>NUCLEOTIDE SEQUENCE [LARGE SCALE GENOMIC DNA]</scope>
    <source>
        <strain evidence="2 3">YIM T102</strain>
    </source>
</reference>
<proteinExistence type="predicted"/>
<evidence type="ECO:0000313" key="2">
    <source>
        <dbReference type="EMBL" id="MBM9621005.1"/>
    </source>
</evidence>
<dbReference type="RefSeq" id="WP_205374913.1">
    <property type="nucleotide sequence ID" value="NZ_JAFEJA010000001.1"/>
</dbReference>
<name>A0ABS2UU11_9ACTN</name>
<evidence type="ECO:0008006" key="4">
    <source>
        <dbReference type="Google" id="ProtNLM"/>
    </source>
</evidence>
<keyword evidence="3" id="KW-1185">Reference proteome</keyword>
<gene>
    <name evidence="2" type="ORF">JE024_20130</name>
</gene>
<feature type="transmembrane region" description="Helical" evidence="1">
    <location>
        <begin position="16"/>
        <end position="38"/>
    </location>
</feature>
<dbReference type="Proteomes" id="UP000664109">
    <property type="component" value="Unassembled WGS sequence"/>
</dbReference>
<evidence type="ECO:0000313" key="3">
    <source>
        <dbReference type="Proteomes" id="UP000664109"/>
    </source>
</evidence>
<organism evidence="2 3">
    <name type="scientific">Streptomyces zhihengii</name>
    <dbReference type="NCBI Taxonomy" id="1818004"/>
    <lineage>
        <taxon>Bacteria</taxon>
        <taxon>Bacillati</taxon>
        <taxon>Actinomycetota</taxon>
        <taxon>Actinomycetes</taxon>
        <taxon>Kitasatosporales</taxon>
        <taxon>Streptomycetaceae</taxon>
        <taxon>Streptomyces</taxon>
    </lineage>
</organism>
<accession>A0ABS2UU11</accession>
<dbReference type="EMBL" id="JAFEJA010000001">
    <property type="protein sequence ID" value="MBM9621005.1"/>
    <property type="molecule type" value="Genomic_DNA"/>
</dbReference>
<protein>
    <recommendedName>
        <fullName evidence="4">Sensor histidine kinase</fullName>
    </recommendedName>
</protein>
<keyword evidence="1" id="KW-1133">Transmembrane helix</keyword>
<comment type="caution">
    <text evidence="2">The sequence shown here is derived from an EMBL/GenBank/DDBJ whole genome shotgun (WGS) entry which is preliminary data.</text>
</comment>
<evidence type="ECO:0000256" key="1">
    <source>
        <dbReference type="SAM" id="Phobius"/>
    </source>
</evidence>
<keyword evidence="1" id="KW-0472">Membrane</keyword>
<sequence>MRLRLVAPRGSDTRYVLTYVGAVVALAVSITCAAAAVWPPAICAYSAALTLALAVSRQHEARTAAAAAEHAA</sequence>